<feature type="compositionally biased region" description="Low complexity" evidence="3">
    <location>
        <begin position="686"/>
        <end position="709"/>
    </location>
</feature>
<dbReference type="InterPro" id="IPR001878">
    <property type="entry name" value="Znf_CCHC"/>
</dbReference>
<dbReference type="InterPro" id="IPR036875">
    <property type="entry name" value="Znf_CCHC_sf"/>
</dbReference>
<evidence type="ECO:0000256" key="1">
    <source>
        <dbReference type="ARBA" id="ARBA00022750"/>
    </source>
</evidence>
<evidence type="ECO:0000259" key="4">
    <source>
        <dbReference type="PROSITE" id="PS50158"/>
    </source>
</evidence>
<reference evidence="5" key="1">
    <citation type="journal article" date="2007" name="PLoS ONE">
        <title>The first genome sequence of an elite grapevine cultivar (Pinot noir Vitis vinifera L.): coping with a highly heterozygous genome.</title>
        <authorList>
            <person name="Velasco R."/>
            <person name="Zharkikh A."/>
            <person name="Troggio M."/>
            <person name="Cartwright D.A."/>
            <person name="Cestaro A."/>
            <person name="Pruss D."/>
            <person name="Pindo M."/>
            <person name="FitzGerald L.M."/>
            <person name="Vezzulli S."/>
            <person name="Reid J."/>
            <person name="Malacarne G."/>
            <person name="Iliev D."/>
            <person name="Coppola G."/>
            <person name="Wardell B."/>
            <person name="Micheletti D."/>
            <person name="Macalma T."/>
            <person name="Facci M."/>
            <person name="Mitchell J.T."/>
            <person name="Perazzolli M."/>
            <person name="Eldredge G."/>
            <person name="Gatto P."/>
            <person name="Oyzerski R."/>
            <person name="Moretto M."/>
            <person name="Gutin N."/>
            <person name="Stefanini M."/>
            <person name="Chen Y."/>
            <person name="Segala C."/>
            <person name="Davenport C."/>
            <person name="Dematte L."/>
            <person name="Mraz A."/>
            <person name="Battilana J."/>
            <person name="Stormo K."/>
            <person name="Costa F."/>
            <person name="Tao Q."/>
            <person name="Si-Ammour A."/>
            <person name="Harkins T."/>
            <person name="Lackey A."/>
            <person name="Perbost C."/>
            <person name="Taillon B."/>
            <person name="Stella A."/>
            <person name="Solovyev V."/>
            <person name="Fawcett J.A."/>
            <person name="Sterck L."/>
            <person name="Vandepoele K."/>
            <person name="Grando S.M."/>
            <person name="Toppo S."/>
            <person name="Moser C."/>
            <person name="Lanchbury J."/>
            <person name="Bogden R."/>
            <person name="Skolnick M."/>
            <person name="Sgaramella V."/>
            <person name="Bhatnagar S.K."/>
            <person name="Fontana P."/>
            <person name="Gutin A."/>
            <person name="Van de Peer Y."/>
            <person name="Salamini F."/>
            <person name="Viola R."/>
        </authorList>
    </citation>
    <scope>NUCLEOTIDE SEQUENCE</scope>
</reference>
<dbReference type="AlphaFoldDB" id="A5BQM4"/>
<dbReference type="InterPro" id="IPR013103">
    <property type="entry name" value="RVT_2"/>
</dbReference>
<dbReference type="SUPFAM" id="SSF57756">
    <property type="entry name" value="Retrovirus zinc finger-like domains"/>
    <property type="match status" value="1"/>
</dbReference>
<dbReference type="Pfam" id="PF25597">
    <property type="entry name" value="SH3_retrovirus"/>
    <property type="match status" value="1"/>
</dbReference>
<dbReference type="PROSITE" id="PS50158">
    <property type="entry name" value="ZF_CCHC"/>
    <property type="match status" value="1"/>
</dbReference>
<dbReference type="InterPro" id="IPR012337">
    <property type="entry name" value="RNaseH-like_sf"/>
</dbReference>
<dbReference type="GO" id="GO:0004190">
    <property type="term" value="F:aspartic-type endopeptidase activity"/>
    <property type="evidence" value="ECO:0007669"/>
    <property type="project" value="UniProtKB-KW"/>
</dbReference>
<protein>
    <recommendedName>
        <fullName evidence="4">CCHC-type domain-containing protein</fullName>
    </recommendedName>
</protein>
<keyword evidence="1" id="KW-0645">Protease</keyword>
<dbReference type="SUPFAM" id="SSF56672">
    <property type="entry name" value="DNA/RNA polymerases"/>
    <property type="match status" value="1"/>
</dbReference>
<dbReference type="InterPro" id="IPR043502">
    <property type="entry name" value="DNA/RNA_pol_sf"/>
</dbReference>
<evidence type="ECO:0000256" key="3">
    <source>
        <dbReference type="SAM" id="MobiDB-lite"/>
    </source>
</evidence>
<dbReference type="InterPro" id="IPR036397">
    <property type="entry name" value="RNaseH_sf"/>
</dbReference>
<keyword evidence="1" id="KW-0064">Aspartyl protease</keyword>
<name>A5BQM4_VITVI</name>
<dbReference type="Pfam" id="PF14223">
    <property type="entry name" value="Retrotran_gag_2"/>
    <property type="match status" value="1"/>
</dbReference>
<dbReference type="PANTHER" id="PTHR11439">
    <property type="entry name" value="GAG-POL-RELATED RETROTRANSPOSON"/>
    <property type="match status" value="1"/>
</dbReference>
<dbReference type="Pfam" id="PF07727">
    <property type="entry name" value="RVT_2"/>
    <property type="match status" value="1"/>
</dbReference>
<evidence type="ECO:0000313" key="5">
    <source>
        <dbReference type="EMBL" id="CAN72600.1"/>
    </source>
</evidence>
<dbReference type="PANTHER" id="PTHR11439:SF517">
    <property type="entry name" value="CYSTEINE-RICH RLK (RECEPTOR-LIKE PROTEIN KINASE) 8"/>
    <property type="match status" value="1"/>
</dbReference>
<keyword evidence="2" id="KW-0863">Zinc-finger</keyword>
<dbReference type="CDD" id="cd09272">
    <property type="entry name" value="RNase_HI_RT_Ty1"/>
    <property type="match status" value="1"/>
</dbReference>
<keyword evidence="2" id="KW-0479">Metal-binding</keyword>
<gene>
    <name evidence="5" type="ORF">VITISV_036712</name>
</gene>
<dbReference type="Gene3D" id="3.30.420.10">
    <property type="entry name" value="Ribonuclease H-like superfamily/Ribonuclease H"/>
    <property type="match status" value="1"/>
</dbReference>
<dbReference type="InterPro" id="IPR057670">
    <property type="entry name" value="SH3_retrovirus"/>
</dbReference>
<dbReference type="InterPro" id="IPR054722">
    <property type="entry name" value="PolX-like_BBD"/>
</dbReference>
<keyword evidence="2" id="KW-0862">Zinc</keyword>
<dbReference type="Pfam" id="PF22936">
    <property type="entry name" value="Pol_BBD"/>
    <property type="match status" value="1"/>
</dbReference>
<accession>A5BQM4</accession>
<dbReference type="SUPFAM" id="SSF53098">
    <property type="entry name" value="Ribonuclease H-like"/>
    <property type="match status" value="1"/>
</dbReference>
<feature type="compositionally biased region" description="Acidic residues" evidence="3">
    <location>
        <begin position="655"/>
        <end position="685"/>
    </location>
</feature>
<proteinExistence type="predicted"/>
<feature type="domain" description="CCHC-type" evidence="4">
    <location>
        <begin position="251"/>
        <end position="265"/>
    </location>
</feature>
<organism evidence="5">
    <name type="scientific">Vitis vinifera</name>
    <name type="common">Grape</name>
    <dbReference type="NCBI Taxonomy" id="29760"/>
    <lineage>
        <taxon>Eukaryota</taxon>
        <taxon>Viridiplantae</taxon>
        <taxon>Streptophyta</taxon>
        <taxon>Embryophyta</taxon>
        <taxon>Tracheophyta</taxon>
        <taxon>Spermatophyta</taxon>
        <taxon>Magnoliopsida</taxon>
        <taxon>eudicotyledons</taxon>
        <taxon>Gunneridae</taxon>
        <taxon>Pentapetalae</taxon>
        <taxon>rosids</taxon>
        <taxon>Vitales</taxon>
        <taxon>Vitaceae</taxon>
        <taxon>Viteae</taxon>
        <taxon>Vitis</taxon>
    </lineage>
</organism>
<dbReference type="GO" id="GO:0008270">
    <property type="term" value="F:zinc ion binding"/>
    <property type="evidence" value="ECO:0007669"/>
    <property type="project" value="UniProtKB-KW"/>
</dbReference>
<dbReference type="Gene3D" id="4.10.60.10">
    <property type="entry name" value="Zinc finger, CCHC-type"/>
    <property type="match status" value="1"/>
</dbReference>
<feature type="region of interest" description="Disordered" evidence="3">
    <location>
        <begin position="655"/>
        <end position="714"/>
    </location>
</feature>
<dbReference type="SMART" id="SM00343">
    <property type="entry name" value="ZnF_C2HC"/>
    <property type="match status" value="1"/>
</dbReference>
<dbReference type="EMBL" id="AM467700">
    <property type="protein sequence ID" value="CAN72600.1"/>
    <property type="molecule type" value="Genomic_DNA"/>
</dbReference>
<dbReference type="GO" id="GO:0003676">
    <property type="term" value="F:nucleic acid binding"/>
    <property type="evidence" value="ECO:0007669"/>
    <property type="project" value="InterPro"/>
</dbReference>
<keyword evidence="1" id="KW-0378">Hydrolase</keyword>
<evidence type="ECO:0000256" key="2">
    <source>
        <dbReference type="PROSITE-ProRule" id="PRU00047"/>
    </source>
</evidence>
<sequence>MSSTSEGQFAQPAIPCFNGHYDHWSMLMENFLRSKEYWSLVETGYDEPQANAAMTKAQQKRLDEMKLKDLKVKNYMFQAIDRTILETILQKNTSKQIWDSMKKKYEENARVKRSILQTLRRDFETLEMKSGECITDYFSRVMSVSNKMRFHGEQIREVTIVEKILRSLTDNFNYIVCSIEESKDTDTLTINELQISLIVHEQKFHKKPVEEQALKVTTDERIGAGGHGRNGYRGRGRGRGRQAFNRATVECYRCHQLGHFQYNCPTWNKEANYAELEEHEDVLLMAYVEEHEAMRNDVWFLDFGCSNHMCGDARMFSELDESFRQQVKLGNNSKITVKGRGNVRLQLNGFNYVLTVVFYVPELKNNLLSIGQLQEKGLAIMIHDGLCKIYHPNKGLIIQTAMSTNRMFTLLANKQEKNENMVHGLPHLLPTTLVCTDCLNGKQHRDPIPKKSAWRATKKLQLIHANICGPVTPTSNGKKRYALCFIDDFSRKTWVYFLVEKSKALNSFKCFKRLVEKETGMYIKCLRTDRGEKKIPKTFWPEAVNWTMYVLNRSPIVAVKNVTPEEAWSGVKPTVEHFRVFECVAHVHVPDAKRTKLDNKSLECVLLGFSDESKGYKLYDPVAKNVVTSRDIVFEENRQWEWDTSYEEQVLVDLEWGDDDKNDTEDNEGDENLEAASEGNEEAEGNENQAAANDAGDATATDASDAPAEGSDAMERKVRRAPIWMEDYISGKGLSEGEIELNMALVASTDPINYEEVVMSSKWRLAMDSEINSIEKNQTWKLTDLPTGAKTIGVKWIYKTKLNELGEVDKYKARLVAKGYSQQQGVDFTKIYAPVARMDTVRMIVALTAQRGWTIYQLDVKSAFLNGELNEDVYVDQPKGYEKKGSEHKVYKLHKALYGLKQAPRAWFSRIEAYFISEGFQKCPNEQTLFTKRSSAGKILIVSIYMDNLIYTSNDEDMISGFKNSMMKVFDMTDLGRMRFFLGIEVLQKSNGIFICQMRYATEVLKRFGMFDSKPVSSPIVPGFKMSRDDDGVAVNMTNFKQMVGSLMYLTATRPDIMFNVSLISRYMAKPTELHLQVTKRILRYLKGTTNYGILYKKGREEELLVFTDSDYAGDIDDRKSTSGYVFLLSSGVISWLSKKQPIVTLLTTKVEFVAATACACQAIWMKRVLKKLSHEQKGCTTIMCDNSSTIKLSRNQVMHGRSKHIDVRFHFLRDLTKDGVVELIHCGTQEQVADLMTKPLKLEAF</sequence>